<proteinExistence type="predicted"/>
<dbReference type="EMBL" id="JABFTV010000007">
    <property type="protein sequence ID" value="MCE8025240.1"/>
    <property type="molecule type" value="Genomic_DNA"/>
</dbReference>
<feature type="chain" id="PRO_5045799487" evidence="1">
    <location>
        <begin position="22"/>
        <end position="103"/>
    </location>
</feature>
<feature type="signal peptide" evidence="1">
    <location>
        <begin position="1"/>
        <end position="21"/>
    </location>
</feature>
<organism evidence="2 3">
    <name type="scientific">Billgrantia aerodenitrificans</name>
    <dbReference type="NCBI Taxonomy" id="2733483"/>
    <lineage>
        <taxon>Bacteria</taxon>
        <taxon>Pseudomonadati</taxon>
        <taxon>Pseudomonadota</taxon>
        <taxon>Gammaproteobacteria</taxon>
        <taxon>Oceanospirillales</taxon>
        <taxon>Halomonadaceae</taxon>
        <taxon>Billgrantia</taxon>
    </lineage>
</organism>
<evidence type="ECO:0000256" key="1">
    <source>
        <dbReference type="SAM" id="SignalP"/>
    </source>
</evidence>
<dbReference type="InterPro" id="IPR019648">
    <property type="entry name" value="YebY"/>
</dbReference>
<name>A0ABS9AUP5_9GAMM</name>
<keyword evidence="3" id="KW-1185">Reference proteome</keyword>
<comment type="caution">
    <text evidence="2">The sequence shown here is derived from an EMBL/GenBank/DDBJ whole genome shotgun (WGS) entry which is preliminary data.</text>
</comment>
<dbReference type="RefSeq" id="WP_422676527.1">
    <property type="nucleotide sequence ID" value="NZ_JABFTV010000007.1"/>
</dbReference>
<gene>
    <name evidence="2" type="ORF">HOP59_14000</name>
</gene>
<sequence>MRSIKLVLVMAFAMSYGQAFGSDLEVSRSEFGDTWPFTVESGVVACVDGQAAIFKSGGKSYQLNGFARSRGYAPIDPIWRDNPDIPGTKVSIGEMIRIALERC</sequence>
<accession>A0ABS9AUP5</accession>
<evidence type="ECO:0000313" key="2">
    <source>
        <dbReference type="EMBL" id="MCE8025240.1"/>
    </source>
</evidence>
<evidence type="ECO:0000313" key="3">
    <source>
        <dbReference type="Proteomes" id="UP001320272"/>
    </source>
</evidence>
<dbReference type="Pfam" id="PF10709">
    <property type="entry name" value="DUF2511"/>
    <property type="match status" value="1"/>
</dbReference>
<reference evidence="2 3" key="1">
    <citation type="journal article" date="2021" name="Front. Microbiol.">
        <title>Aerobic Denitrification and Heterotrophic Sulfur Oxidation in the Genus Halomonas Revealed by Six Novel Species Characterizations and Genome-Based Analysis.</title>
        <authorList>
            <person name="Wang L."/>
            <person name="Shao Z."/>
        </authorList>
    </citation>
    <scope>NUCLEOTIDE SEQUENCE [LARGE SCALE GENOMIC DNA]</scope>
    <source>
        <strain evidence="2 3">MCCC 1A11058</strain>
    </source>
</reference>
<dbReference type="Proteomes" id="UP001320272">
    <property type="component" value="Unassembled WGS sequence"/>
</dbReference>
<keyword evidence="1" id="KW-0732">Signal</keyword>
<protein>
    <submittedName>
        <fullName evidence="2">DUF2511 domain-containing protein</fullName>
    </submittedName>
</protein>